<dbReference type="Gene3D" id="2.30.30.140">
    <property type="match status" value="1"/>
</dbReference>
<evidence type="ECO:0000256" key="4">
    <source>
        <dbReference type="ARBA" id="ARBA00022871"/>
    </source>
</evidence>
<feature type="compositionally biased region" description="Low complexity" evidence="5">
    <location>
        <begin position="130"/>
        <end position="139"/>
    </location>
</feature>
<dbReference type="EMBL" id="CAJOBC010009997">
    <property type="protein sequence ID" value="CAF4001758.1"/>
    <property type="molecule type" value="Genomic_DNA"/>
</dbReference>
<dbReference type="PROSITE" id="PS51644">
    <property type="entry name" value="HTH_OST"/>
    <property type="match status" value="1"/>
</dbReference>
<keyword evidence="4" id="KW-0744">Spermatogenesis</keyword>
<dbReference type="OrthoDB" id="10034606at2759"/>
<dbReference type="EMBL" id="CAJNOQ010009991">
    <property type="protein sequence ID" value="CAF1239589.1"/>
    <property type="molecule type" value="Genomic_DNA"/>
</dbReference>
<evidence type="ECO:0000256" key="1">
    <source>
        <dbReference type="ARBA" id="ARBA00004496"/>
    </source>
</evidence>
<keyword evidence="3" id="KW-0677">Repeat</keyword>
<evidence type="ECO:0000256" key="3">
    <source>
        <dbReference type="ARBA" id="ARBA00022737"/>
    </source>
</evidence>
<dbReference type="GO" id="GO:0030154">
    <property type="term" value="P:cell differentiation"/>
    <property type="evidence" value="ECO:0007669"/>
    <property type="project" value="UniProtKB-ARBA"/>
</dbReference>
<dbReference type="InterPro" id="IPR050621">
    <property type="entry name" value="Tudor_domain_containing"/>
</dbReference>
<feature type="domain" description="HTH OST-type" evidence="6">
    <location>
        <begin position="10"/>
        <end position="84"/>
    </location>
</feature>
<feature type="region of interest" description="Disordered" evidence="5">
    <location>
        <begin position="624"/>
        <end position="644"/>
    </location>
</feature>
<evidence type="ECO:0000313" key="8">
    <source>
        <dbReference type="EMBL" id="CAF4001758.1"/>
    </source>
</evidence>
<dbReference type="Pfam" id="PF00567">
    <property type="entry name" value="TUDOR"/>
    <property type="match status" value="1"/>
</dbReference>
<dbReference type="Proteomes" id="UP000681722">
    <property type="component" value="Unassembled WGS sequence"/>
</dbReference>
<dbReference type="GO" id="GO:0005737">
    <property type="term" value="C:cytoplasm"/>
    <property type="evidence" value="ECO:0007669"/>
    <property type="project" value="UniProtKB-SubCell"/>
</dbReference>
<protein>
    <recommendedName>
        <fullName evidence="6">HTH OST-type domain-containing protein</fullName>
    </recommendedName>
</protein>
<keyword evidence="2" id="KW-0963">Cytoplasm</keyword>
<reference evidence="7" key="1">
    <citation type="submission" date="2021-02" db="EMBL/GenBank/DDBJ databases">
        <authorList>
            <person name="Nowell W R."/>
        </authorList>
    </citation>
    <scope>NUCLEOTIDE SEQUENCE</scope>
</reference>
<evidence type="ECO:0000259" key="6">
    <source>
        <dbReference type="PROSITE" id="PS51644"/>
    </source>
</evidence>
<organism evidence="7 9">
    <name type="scientific">Didymodactylos carnosus</name>
    <dbReference type="NCBI Taxonomy" id="1234261"/>
    <lineage>
        <taxon>Eukaryota</taxon>
        <taxon>Metazoa</taxon>
        <taxon>Spiralia</taxon>
        <taxon>Gnathifera</taxon>
        <taxon>Rotifera</taxon>
        <taxon>Eurotatoria</taxon>
        <taxon>Bdelloidea</taxon>
        <taxon>Philodinida</taxon>
        <taxon>Philodinidae</taxon>
        <taxon>Didymodactylos</taxon>
    </lineage>
</organism>
<evidence type="ECO:0000313" key="9">
    <source>
        <dbReference type="Proteomes" id="UP000663829"/>
    </source>
</evidence>
<gene>
    <name evidence="7" type="ORF">GPM918_LOCUS25590</name>
    <name evidence="8" type="ORF">SRO942_LOCUS25598</name>
</gene>
<dbReference type="Proteomes" id="UP000663829">
    <property type="component" value="Unassembled WGS sequence"/>
</dbReference>
<evidence type="ECO:0000313" key="7">
    <source>
        <dbReference type="EMBL" id="CAF1239589.1"/>
    </source>
</evidence>
<comment type="caution">
    <text evidence="7">The sequence shown here is derived from an EMBL/GenBank/DDBJ whole genome shotgun (WGS) entry which is preliminary data.</text>
</comment>
<dbReference type="CDD" id="cd09972">
    <property type="entry name" value="LOTUS_TDRD_OSKAR"/>
    <property type="match status" value="1"/>
</dbReference>
<dbReference type="Pfam" id="PF12872">
    <property type="entry name" value="OST-HTH"/>
    <property type="match status" value="2"/>
</dbReference>
<dbReference type="PANTHER" id="PTHR22948">
    <property type="entry name" value="TUDOR DOMAIN CONTAINING PROTEIN"/>
    <property type="match status" value="1"/>
</dbReference>
<keyword evidence="4" id="KW-0221">Differentiation</keyword>
<dbReference type="InterPro" id="IPR025605">
    <property type="entry name" value="OST-HTH/LOTUS_dom"/>
</dbReference>
<dbReference type="Gene3D" id="3.30.420.610">
    <property type="entry name" value="LOTUS domain-like"/>
    <property type="match status" value="2"/>
</dbReference>
<keyword evidence="9" id="KW-1185">Reference proteome</keyword>
<dbReference type="InterPro" id="IPR041966">
    <property type="entry name" value="LOTUS-like"/>
</dbReference>
<feature type="compositionally biased region" description="Low complexity" evidence="5">
    <location>
        <begin position="148"/>
        <end position="175"/>
    </location>
</feature>
<evidence type="ECO:0000256" key="2">
    <source>
        <dbReference type="ARBA" id="ARBA00022490"/>
    </source>
</evidence>
<dbReference type="Gene3D" id="2.40.50.90">
    <property type="match status" value="1"/>
</dbReference>
<feature type="compositionally biased region" description="Basic residues" evidence="5">
    <location>
        <begin position="96"/>
        <end position="106"/>
    </location>
</feature>
<sequence>MASAATSSKEYVDLKAEIRALLISAKDGLTEDQLMNDYRSFNSNKSIPYAKFGFHNLVELLKSMEDACRIQYRGQMAVIVGIANEQTHQIFSLVKGQRRSKKRRGRGGGYGGRGGAQRSYQSYGMRETNRGGANRRGGNYNRGGGRGSANSSGRFILSDYSNKNNYNSNNYSDNKTAPRFQTTTTTSKPSNEFSFQKSNNHSSTPLTTSTKQNVIVPPRFAKQYEDNQKSTSHSLMQPLMGAPTTSSVIPTNYFDDRRVENKSESLRITVLNNKNSTELSQQSSPAGTDVIDEDLEEEYFDDDEEETVANIRSLLSEHPYGIRLRSLNDVYKKKFGKDLFEEMKLSNILQIQEYVDHFATLSREDEQNGSCDLILALKNSEQQIIRQISSNTATQQLSADIRELTSSAKRVSKHFRYQQVPLSICKNQVFQGFVPEVDTKDHILYIQPVVYDVDFERLMKQINAYYSNPASDYLIVNNLETDVAYVTIYSELYCRVLIRELDPNKCVVSYVDYGFEEEIGNQQFKYLLDCFADLPAIAMQCRLYNIRLSATDKSSPTIRQQLINLCENGPFYIKPKCYLYGNLCVEIYDADNTCLNDIIIQHNIGVKQVDEKNKFCALHCPLPDSDNEESNEPSPLPKTSDQTNNFKDCTLAHSIIPSKQCDNQSTPPIVYSFKKIKLDHSRYFYLIRYQNNKPFLPCFDLARLLHLNESNIIAETLLSRVRLLRNYLSHDIFDYFINNIPNHKCVHLPEGTIFLFDIQSTIKYIEKIQNNQEFDELISALRQQFHNSVNDDYWYSNEDTYHHIDTVRQKLKTLYEKQNVLAERRKKLLELNTSGYDIPKCADALKRIEIDLADTMKQITLLSEENNYGRQSVSSQNQIITAPPGFNQNMPKSLNSDYYQPLSSTEKVDKIRRMMQRCRALINTVIVMEDYVHIDETVAAAIVRQLPFLNVVPHDDTYDELIRQYTEFMEQVAPQIEQLISNFPISIKIS</sequence>
<dbReference type="AlphaFoldDB" id="A0A814Z3D0"/>
<name>A0A814Z3D0_9BILA</name>
<feature type="region of interest" description="Disordered" evidence="5">
    <location>
        <begin position="94"/>
        <end position="212"/>
    </location>
</feature>
<feature type="compositionally biased region" description="Polar residues" evidence="5">
    <location>
        <begin position="179"/>
        <end position="212"/>
    </location>
</feature>
<dbReference type="SUPFAM" id="SSF63748">
    <property type="entry name" value="Tudor/PWWP/MBT"/>
    <property type="match status" value="1"/>
</dbReference>
<dbReference type="InterPro" id="IPR035437">
    <property type="entry name" value="SNase_OB-fold_sf"/>
</dbReference>
<comment type="subcellular location">
    <subcellularLocation>
        <location evidence="1">Cytoplasm</location>
    </subcellularLocation>
</comment>
<dbReference type="GO" id="GO:0007283">
    <property type="term" value="P:spermatogenesis"/>
    <property type="evidence" value="ECO:0007669"/>
    <property type="project" value="UniProtKB-KW"/>
</dbReference>
<proteinExistence type="predicted"/>
<dbReference type="InterPro" id="IPR002999">
    <property type="entry name" value="Tudor"/>
</dbReference>
<dbReference type="PANTHER" id="PTHR22948:SF29">
    <property type="entry name" value="FI02030P-RELATED"/>
    <property type="match status" value="1"/>
</dbReference>
<accession>A0A814Z3D0</accession>
<evidence type="ECO:0000256" key="5">
    <source>
        <dbReference type="SAM" id="MobiDB-lite"/>
    </source>
</evidence>